<feature type="active site" description="Proton acceptor" evidence="8">
    <location>
        <position position="36"/>
    </location>
</feature>
<dbReference type="PANTHER" id="PTHR43406:SF1">
    <property type="entry name" value="TRYPTOPHAN SYNTHASE ALPHA CHAIN, CHLOROPLASTIC"/>
    <property type="match status" value="1"/>
</dbReference>
<dbReference type="SUPFAM" id="SSF51366">
    <property type="entry name" value="Ribulose-phoshate binding barrel"/>
    <property type="match status" value="1"/>
</dbReference>
<comment type="function">
    <text evidence="8">The alpha subunit is responsible for the aldol cleavage of indoleglycerol phosphate to indole and glyceraldehyde 3-phosphate.</text>
</comment>
<gene>
    <name evidence="8 10" type="primary">trpA</name>
    <name evidence="10" type="ORF">J3U87_15330</name>
</gene>
<reference evidence="10" key="1">
    <citation type="submission" date="2021-03" db="EMBL/GenBank/DDBJ databases">
        <title>Acanthopleuribacteraceae sp. M133.</title>
        <authorList>
            <person name="Wang G."/>
        </authorList>
    </citation>
    <scope>NUCLEOTIDE SEQUENCE</scope>
    <source>
        <strain evidence="10">M133</strain>
    </source>
</reference>
<dbReference type="GO" id="GO:0005829">
    <property type="term" value="C:cytosol"/>
    <property type="evidence" value="ECO:0007669"/>
    <property type="project" value="TreeGrafter"/>
</dbReference>
<proteinExistence type="inferred from homology"/>
<keyword evidence="3 8" id="KW-0028">Amino-acid biosynthesis</keyword>
<evidence type="ECO:0000256" key="8">
    <source>
        <dbReference type="HAMAP-Rule" id="MF_00131"/>
    </source>
</evidence>
<comment type="similarity">
    <text evidence="8 9">Belongs to the TrpA family.</text>
</comment>
<dbReference type="InterPro" id="IPR011060">
    <property type="entry name" value="RibuloseP-bd_barrel"/>
</dbReference>
<organism evidence="10 11">
    <name type="scientific">Sulfidibacter corallicola</name>
    <dbReference type="NCBI Taxonomy" id="2818388"/>
    <lineage>
        <taxon>Bacteria</taxon>
        <taxon>Pseudomonadati</taxon>
        <taxon>Acidobacteriota</taxon>
        <taxon>Holophagae</taxon>
        <taxon>Acanthopleuribacterales</taxon>
        <taxon>Acanthopleuribacteraceae</taxon>
        <taxon>Sulfidibacter</taxon>
    </lineage>
</organism>
<keyword evidence="11" id="KW-1185">Reference proteome</keyword>
<dbReference type="HAMAP" id="MF_00131">
    <property type="entry name" value="Trp_synth_alpha"/>
    <property type="match status" value="1"/>
</dbReference>
<evidence type="ECO:0000256" key="3">
    <source>
        <dbReference type="ARBA" id="ARBA00022605"/>
    </source>
</evidence>
<evidence type="ECO:0000256" key="1">
    <source>
        <dbReference type="ARBA" id="ARBA00004733"/>
    </source>
</evidence>
<dbReference type="AlphaFoldDB" id="A0A8A4TX87"/>
<dbReference type="PANTHER" id="PTHR43406">
    <property type="entry name" value="TRYPTOPHAN SYNTHASE, ALPHA CHAIN"/>
    <property type="match status" value="1"/>
</dbReference>
<dbReference type="PROSITE" id="PS00167">
    <property type="entry name" value="TRP_SYNTHASE_ALPHA"/>
    <property type="match status" value="1"/>
</dbReference>
<protein>
    <recommendedName>
        <fullName evidence="8">Tryptophan synthase alpha chain</fullName>
        <ecNumber evidence="8">4.2.1.20</ecNumber>
    </recommendedName>
</protein>
<evidence type="ECO:0000256" key="5">
    <source>
        <dbReference type="ARBA" id="ARBA00023141"/>
    </source>
</evidence>
<evidence type="ECO:0000313" key="10">
    <source>
        <dbReference type="EMBL" id="QTD53821.1"/>
    </source>
</evidence>
<keyword evidence="4 8" id="KW-0822">Tryptophan biosynthesis</keyword>
<comment type="pathway">
    <text evidence="1 8">Amino-acid biosynthesis; L-tryptophan biosynthesis; L-tryptophan from chorismate: step 5/5.</text>
</comment>
<comment type="subunit">
    <text evidence="2 8">Tetramer of two alpha and two beta chains.</text>
</comment>
<evidence type="ECO:0000256" key="7">
    <source>
        <dbReference type="ARBA" id="ARBA00049047"/>
    </source>
</evidence>
<evidence type="ECO:0000256" key="4">
    <source>
        <dbReference type="ARBA" id="ARBA00022822"/>
    </source>
</evidence>
<accession>A0A8A4TX87</accession>
<dbReference type="EMBL" id="CP071793">
    <property type="protein sequence ID" value="QTD53821.1"/>
    <property type="molecule type" value="Genomic_DNA"/>
</dbReference>
<dbReference type="Proteomes" id="UP000663929">
    <property type="component" value="Chromosome"/>
</dbReference>
<dbReference type="InterPro" id="IPR018204">
    <property type="entry name" value="Trp_synthase_alpha_AS"/>
</dbReference>
<dbReference type="GO" id="GO:0004834">
    <property type="term" value="F:tryptophan synthase activity"/>
    <property type="evidence" value="ECO:0007669"/>
    <property type="project" value="UniProtKB-UniRule"/>
</dbReference>
<dbReference type="CDD" id="cd04724">
    <property type="entry name" value="Tryptophan_synthase_alpha"/>
    <property type="match status" value="1"/>
</dbReference>
<dbReference type="Gene3D" id="3.20.20.70">
    <property type="entry name" value="Aldolase class I"/>
    <property type="match status" value="1"/>
</dbReference>
<comment type="catalytic activity">
    <reaction evidence="7 8">
        <text>(1S,2R)-1-C-(indol-3-yl)glycerol 3-phosphate + L-serine = D-glyceraldehyde 3-phosphate + L-tryptophan + H2O</text>
        <dbReference type="Rhea" id="RHEA:10532"/>
        <dbReference type="ChEBI" id="CHEBI:15377"/>
        <dbReference type="ChEBI" id="CHEBI:33384"/>
        <dbReference type="ChEBI" id="CHEBI:57912"/>
        <dbReference type="ChEBI" id="CHEBI:58866"/>
        <dbReference type="ChEBI" id="CHEBI:59776"/>
        <dbReference type="EC" id="4.2.1.20"/>
    </reaction>
</comment>
<evidence type="ECO:0000256" key="2">
    <source>
        <dbReference type="ARBA" id="ARBA00011270"/>
    </source>
</evidence>
<dbReference type="NCBIfam" id="TIGR00262">
    <property type="entry name" value="trpA"/>
    <property type="match status" value="1"/>
</dbReference>
<keyword evidence="6 8" id="KW-0456">Lyase</keyword>
<dbReference type="RefSeq" id="WP_237383921.1">
    <property type="nucleotide sequence ID" value="NZ_CP071793.1"/>
</dbReference>
<name>A0A8A4TX87_SULCO</name>
<dbReference type="EC" id="4.2.1.20" evidence="8"/>
<dbReference type="Pfam" id="PF00290">
    <property type="entry name" value="Trp_syntA"/>
    <property type="match status" value="1"/>
</dbReference>
<dbReference type="KEGG" id="scor:J3U87_15330"/>
<keyword evidence="5 8" id="KW-0057">Aromatic amino acid biosynthesis</keyword>
<dbReference type="InterPro" id="IPR002028">
    <property type="entry name" value="Trp_synthase_suA"/>
</dbReference>
<dbReference type="InterPro" id="IPR013785">
    <property type="entry name" value="Aldolase_TIM"/>
</dbReference>
<feature type="active site" description="Proton acceptor" evidence="8">
    <location>
        <position position="47"/>
    </location>
</feature>
<evidence type="ECO:0000313" key="11">
    <source>
        <dbReference type="Proteomes" id="UP000663929"/>
    </source>
</evidence>
<dbReference type="UniPathway" id="UPA00035">
    <property type="reaction ID" value="UER00044"/>
</dbReference>
<sequence>MTKKLLVPYLTAGYRELSWFEPLVRELDRSGADYIEIGVPFSDPIADGPTIQASSQIALDNGVTVHWILEEIKRFRHEIKAELIFFSYFNPINALGGIPAAARALREAGFHGVLVPDLSLEQAESFAKEMGAEGVHYIPLIAPTTTAERLARIAPVTTSFAYGVSVTGVTGARQGVARGLDDYLERVRGHLGQKPFVVGFGISTPEDAAHISRFADGVVVGSALVRRIGEAPDLPTALASVGQFMGSLRQAIDSEET</sequence>
<evidence type="ECO:0000256" key="6">
    <source>
        <dbReference type="ARBA" id="ARBA00023239"/>
    </source>
</evidence>
<evidence type="ECO:0000256" key="9">
    <source>
        <dbReference type="RuleBase" id="RU003662"/>
    </source>
</evidence>